<comment type="caution">
    <text evidence="3">The sequence shown here is derived from an EMBL/GenBank/DDBJ whole genome shotgun (WGS) entry which is preliminary data.</text>
</comment>
<feature type="transmembrane region" description="Helical" evidence="1">
    <location>
        <begin position="102"/>
        <end position="119"/>
    </location>
</feature>
<dbReference type="InterPro" id="IPR021878">
    <property type="entry name" value="TgpA_N"/>
</dbReference>
<gene>
    <name evidence="3" type="ORF">E4633_17705</name>
</gene>
<dbReference type="InterPro" id="IPR002931">
    <property type="entry name" value="Transglutaminase-like"/>
</dbReference>
<evidence type="ECO:0000313" key="3">
    <source>
        <dbReference type="EMBL" id="TGU70827.1"/>
    </source>
</evidence>
<protein>
    <submittedName>
        <fullName evidence="3">DUF3488 domain-containing protein</fullName>
    </submittedName>
</protein>
<evidence type="ECO:0000256" key="1">
    <source>
        <dbReference type="SAM" id="Phobius"/>
    </source>
</evidence>
<dbReference type="Pfam" id="PF11992">
    <property type="entry name" value="TgpA_N"/>
    <property type="match status" value="1"/>
</dbReference>
<dbReference type="AlphaFoldDB" id="A0A4S1CBU1"/>
<dbReference type="Pfam" id="PF01841">
    <property type="entry name" value="Transglut_core"/>
    <property type="match status" value="1"/>
</dbReference>
<sequence length="628" mass="69537">MVRVDLFLSGLTACIALIGYLPLLAHLGLFARVFFPAALLAGVYLYYSGRALPGRVLTPFSILLFVYLASGFSVSRLVPVTADLLVVFLGVRLLGERSGRHYLQAFALSLFCLAASSLFEMSALFLVYLFALLLLLAVALVLLTFHAQDEAILLTRHEAKKVVTVALLMPVVALPLLLFFFFILPRTQYPLWNFLKTPAEKRIGFSDTVKPGSAPAVSAVKGVVLRALSPKVPEEKLYWRGVVLNSFKNDAWVRKGVPGEIDSVPAGERVTQEIYPERSQSAYLPALNVGRAVSGLRNDASTDGVFVARRPLDQKVKYVAESALSDVIRVRGLDRAFYLELPGNISQRMRAKGREVAQKGGSTVQRMRLLENFFRGQRLTYANSGMAVGADPLDSFLFDKKRGNCEYFASSYAILLRLAGVPSRLVGGYRGGIYNDIGGYYLVTEDMAHVWVEAYEDGVGWRFVDPSAWALGAVRGTQAAGFAKYVDMAGFYWDKAVVTYDLEKQIALVREAGSRVRNLHLPEKSGKGLLIVMLVAVPLALVAIWIRRRPPSVEARLLRRMLRVAGRRHPGEMGEGEGLFELAARLDDPHLTRFASIYGSAVYRDRSLSREEVAQLEEIIWLASQHLP</sequence>
<accession>A0A4S1CBU1</accession>
<dbReference type="PANTHER" id="PTHR42736">
    <property type="entry name" value="PROTEIN-GLUTAMINE GAMMA-GLUTAMYLTRANSFERASE"/>
    <property type="match status" value="1"/>
</dbReference>
<feature type="transmembrane region" description="Helical" evidence="1">
    <location>
        <begin position="29"/>
        <end position="47"/>
    </location>
</feature>
<feature type="transmembrane region" description="Helical" evidence="1">
    <location>
        <begin position="7"/>
        <end position="23"/>
    </location>
</feature>
<dbReference type="PANTHER" id="PTHR42736:SF1">
    <property type="entry name" value="PROTEIN-GLUTAMINE GAMMA-GLUTAMYLTRANSFERASE"/>
    <property type="match status" value="1"/>
</dbReference>
<keyword evidence="1" id="KW-1133">Transmembrane helix</keyword>
<dbReference type="SUPFAM" id="SSF54001">
    <property type="entry name" value="Cysteine proteinases"/>
    <property type="match status" value="1"/>
</dbReference>
<name>A0A4S1CBU1_9BACT</name>
<feature type="transmembrane region" description="Helical" evidence="1">
    <location>
        <begin position="528"/>
        <end position="546"/>
    </location>
</feature>
<proteinExistence type="predicted"/>
<keyword evidence="1" id="KW-0812">Transmembrane</keyword>
<dbReference type="InterPro" id="IPR038765">
    <property type="entry name" value="Papain-like_cys_pep_sf"/>
</dbReference>
<dbReference type="InterPro" id="IPR052901">
    <property type="entry name" value="Bact_TGase-like"/>
</dbReference>
<feature type="domain" description="Transglutaminase-like" evidence="2">
    <location>
        <begin position="397"/>
        <end position="468"/>
    </location>
</feature>
<dbReference type="Gene3D" id="3.10.620.30">
    <property type="match status" value="1"/>
</dbReference>
<evidence type="ECO:0000313" key="4">
    <source>
        <dbReference type="Proteomes" id="UP000306416"/>
    </source>
</evidence>
<dbReference type="RefSeq" id="WP_135872200.1">
    <property type="nucleotide sequence ID" value="NZ_SRSC01000004.1"/>
</dbReference>
<keyword evidence="1" id="KW-0472">Membrane</keyword>
<dbReference type="SMART" id="SM00460">
    <property type="entry name" value="TGc"/>
    <property type="match status" value="1"/>
</dbReference>
<dbReference type="Proteomes" id="UP000306416">
    <property type="component" value="Unassembled WGS sequence"/>
</dbReference>
<keyword evidence="4" id="KW-1185">Reference proteome</keyword>
<feature type="transmembrane region" description="Helical" evidence="1">
    <location>
        <begin position="125"/>
        <end position="145"/>
    </location>
</feature>
<evidence type="ECO:0000259" key="2">
    <source>
        <dbReference type="SMART" id="SM00460"/>
    </source>
</evidence>
<organism evidence="3 4">
    <name type="scientific">Geomonas terrae</name>
    <dbReference type="NCBI Taxonomy" id="2562681"/>
    <lineage>
        <taxon>Bacteria</taxon>
        <taxon>Pseudomonadati</taxon>
        <taxon>Thermodesulfobacteriota</taxon>
        <taxon>Desulfuromonadia</taxon>
        <taxon>Geobacterales</taxon>
        <taxon>Geobacteraceae</taxon>
        <taxon>Geomonas</taxon>
    </lineage>
</organism>
<dbReference type="EMBL" id="SRSC01000004">
    <property type="protein sequence ID" value="TGU70827.1"/>
    <property type="molecule type" value="Genomic_DNA"/>
</dbReference>
<feature type="transmembrane region" description="Helical" evidence="1">
    <location>
        <begin position="78"/>
        <end position="95"/>
    </location>
</feature>
<reference evidence="3 4" key="1">
    <citation type="submission" date="2019-04" db="EMBL/GenBank/DDBJ databases">
        <title>Geobacter oryzae sp. nov., ferric-reducing bacteria isolated from paddy soil.</title>
        <authorList>
            <person name="Xu Z."/>
            <person name="Masuda Y."/>
            <person name="Itoh H."/>
            <person name="Senoo K."/>
        </authorList>
    </citation>
    <scope>NUCLEOTIDE SEQUENCE [LARGE SCALE GENOMIC DNA]</scope>
    <source>
        <strain evidence="3 4">Red111</strain>
    </source>
</reference>
<feature type="transmembrane region" description="Helical" evidence="1">
    <location>
        <begin position="165"/>
        <end position="184"/>
    </location>
</feature>
<feature type="transmembrane region" description="Helical" evidence="1">
    <location>
        <begin position="54"/>
        <end position="72"/>
    </location>
</feature>